<comment type="subcellular location">
    <subcellularLocation>
        <location evidence="1">Membrane</location>
        <topology evidence="1">Multi-pass membrane protein</topology>
    </subcellularLocation>
</comment>
<feature type="transmembrane region" description="Helical" evidence="6">
    <location>
        <begin position="356"/>
        <end position="376"/>
    </location>
</feature>
<protein>
    <submittedName>
        <fullName evidence="8">ABC transporter permease</fullName>
    </submittedName>
</protein>
<evidence type="ECO:0000256" key="6">
    <source>
        <dbReference type="SAM" id="Phobius"/>
    </source>
</evidence>
<feature type="transmembrane region" description="Helical" evidence="6">
    <location>
        <begin position="12"/>
        <end position="31"/>
    </location>
</feature>
<comment type="caution">
    <text evidence="8">The sequence shown here is derived from an EMBL/GenBank/DDBJ whole genome shotgun (WGS) entry which is preliminary data.</text>
</comment>
<sequence>MFVHLWLKECRLLLKSITYLLFVVIIGLFYATQMGSQVQDDIRDADPGKTAASHQQTAGSTMGISATPPASPFAKPLPGQSSYGEKTAENPATIMPEAVQSLYMEYTDNRYASYPLGFFKAVKLSPSEQEKIAAAITEITGSTMEQLRQSISDASQKAAANGLPLQIGRGNSFSFPIHVTYDRFKEVMAGVEKLTGSSSSYSLQHMIDSYGHSPITYAEKLAEYNDFIQKDRITGAYARLFSDYMGIMLAFLPVFVTVFFIMRDRRAGMQDLIYTRKISSSALVAARYLALIAMMILPVLFLSLHPLIQLMGYAGDHGITIDHLAFVKYIAAWLMPTLMVSTAVGMFLTELTDTPIAIVVQGLWWFISLNSARFIMDGGYGSQLILRHNTIGNLQVYQDHWITLLLNRLGYTALALILVLLTVGLVQLKRRGKLNARSKLTKILAAFKIQSKARVVE</sequence>
<feature type="transmembrane region" description="Helical" evidence="6">
    <location>
        <begin position="283"/>
        <end position="304"/>
    </location>
</feature>
<evidence type="ECO:0000313" key="9">
    <source>
        <dbReference type="Proteomes" id="UP000460318"/>
    </source>
</evidence>
<evidence type="ECO:0000259" key="7">
    <source>
        <dbReference type="Pfam" id="PF12698"/>
    </source>
</evidence>
<dbReference type="GO" id="GO:0016020">
    <property type="term" value="C:membrane"/>
    <property type="evidence" value="ECO:0007669"/>
    <property type="project" value="UniProtKB-SubCell"/>
</dbReference>
<evidence type="ECO:0000256" key="2">
    <source>
        <dbReference type="ARBA" id="ARBA00022692"/>
    </source>
</evidence>
<keyword evidence="2 6" id="KW-0812">Transmembrane</keyword>
<organism evidence="8 9">
    <name type="scientific">Paenibacillus dendrobii</name>
    <dbReference type="NCBI Taxonomy" id="2691084"/>
    <lineage>
        <taxon>Bacteria</taxon>
        <taxon>Bacillati</taxon>
        <taxon>Bacillota</taxon>
        <taxon>Bacilli</taxon>
        <taxon>Bacillales</taxon>
        <taxon>Paenibacillaceae</taxon>
        <taxon>Paenibacillus</taxon>
    </lineage>
</organism>
<evidence type="ECO:0000256" key="5">
    <source>
        <dbReference type="SAM" id="MobiDB-lite"/>
    </source>
</evidence>
<feature type="region of interest" description="Disordered" evidence="5">
    <location>
        <begin position="41"/>
        <end position="89"/>
    </location>
</feature>
<dbReference type="AlphaFoldDB" id="A0A7X3IM83"/>
<dbReference type="RefSeq" id="WP_160499590.1">
    <property type="nucleotide sequence ID" value="NZ_WUBI01000003.1"/>
</dbReference>
<dbReference type="GO" id="GO:0140359">
    <property type="term" value="F:ABC-type transporter activity"/>
    <property type="evidence" value="ECO:0007669"/>
    <property type="project" value="InterPro"/>
</dbReference>
<keyword evidence="4 6" id="KW-0472">Membrane</keyword>
<feature type="transmembrane region" description="Helical" evidence="6">
    <location>
        <begin position="409"/>
        <end position="428"/>
    </location>
</feature>
<evidence type="ECO:0000313" key="8">
    <source>
        <dbReference type="EMBL" id="MWV46016.1"/>
    </source>
</evidence>
<feature type="domain" description="ABC-2 type transporter transmembrane" evidence="7">
    <location>
        <begin position="227"/>
        <end position="367"/>
    </location>
</feature>
<evidence type="ECO:0000256" key="1">
    <source>
        <dbReference type="ARBA" id="ARBA00004141"/>
    </source>
</evidence>
<keyword evidence="3 6" id="KW-1133">Transmembrane helix</keyword>
<feature type="transmembrane region" description="Helical" evidence="6">
    <location>
        <begin position="324"/>
        <end position="349"/>
    </location>
</feature>
<evidence type="ECO:0000256" key="4">
    <source>
        <dbReference type="ARBA" id="ARBA00023136"/>
    </source>
</evidence>
<evidence type="ECO:0000256" key="3">
    <source>
        <dbReference type="ARBA" id="ARBA00022989"/>
    </source>
</evidence>
<proteinExistence type="predicted"/>
<dbReference type="InterPro" id="IPR013525">
    <property type="entry name" value="ABC2_TM"/>
</dbReference>
<dbReference type="EMBL" id="WUBI01000003">
    <property type="protein sequence ID" value="MWV46016.1"/>
    <property type="molecule type" value="Genomic_DNA"/>
</dbReference>
<dbReference type="Proteomes" id="UP000460318">
    <property type="component" value="Unassembled WGS sequence"/>
</dbReference>
<gene>
    <name evidence="8" type="ORF">GRF59_20565</name>
</gene>
<name>A0A7X3IM83_9BACL</name>
<dbReference type="Pfam" id="PF12698">
    <property type="entry name" value="ABC2_membrane_3"/>
    <property type="match status" value="1"/>
</dbReference>
<accession>A0A7X3IM83</accession>
<reference evidence="8 9" key="1">
    <citation type="submission" date="2019-12" db="EMBL/GenBank/DDBJ databases">
        <title>Paenibacillus sp. nov., an endophytic bacterium isolated from the stem of Dendrobium.</title>
        <authorList>
            <person name="Zhao R."/>
        </authorList>
    </citation>
    <scope>NUCLEOTIDE SEQUENCE [LARGE SCALE GENOMIC DNA]</scope>
    <source>
        <strain evidence="8 9">HJL G12</strain>
    </source>
</reference>
<feature type="compositionally biased region" description="Polar residues" evidence="5">
    <location>
        <begin position="52"/>
        <end position="64"/>
    </location>
</feature>
<feature type="transmembrane region" description="Helical" evidence="6">
    <location>
        <begin position="244"/>
        <end position="262"/>
    </location>
</feature>
<keyword evidence="9" id="KW-1185">Reference proteome</keyword>